<evidence type="ECO:0000256" key="4">
    <source>
        <dbReference type="ARBA" id="ARBA00022989"/>
    </source>
</evidence>
<dbReference type="PROSITE" id="PS50216">
    <property type="entry name" value="DHHC"/>
    <property type="match status" value="1"/>
</dbReference>
<keyword evidence="6" id="KW-0564">Palmitate</keyword>
<evidence type="ECO:0000256" key="8">
    <source>
        <dbReference type="ARBA" id="ARBA00023315"/>
    </source>
</evidence>
<evidence type="ECO:0000256" key="6">
    <source>
        <dbReference type="ARBA" id="ARBA00023139"/>
    </source>
</evidence>
<evidence type="ECO:0000313" key="14">
    <source>
        <dbReference type="Proteomes" id="UP001209540"/>
    </source>
</evidence>
<evidence type="ECO:0000256" key="9">
    <source>
        <dbReference type="ARBA" id="ARBA00023463"/>
    </source>
</evidence>
<dbReference type="Proteomes" id="UP001209540">
    <property type="component" value="Unassembled WGS sequence"/>
</dbReference>
<reference evidence="13" key="1">
    <citation type="journal article" date="2022" name="IScience">
        <title>Evolution of zygomycete secretomes and the origins of terrestrial fungal ecologies.</title>
        <authorList>
            <person name="Chang Y."/>
            <person name="Wang Y."/>
            <person name="Mondo S."/>
            <person name="Ahrendt S."/>
            <person name="Andreopoulos W."/>
            <person name="Barry K."/>
            <person name="Beard J."/>
            <person name="Benny G.L."/>
            <person name="Blankenship S."/>
            <person name="Bonito G."/>
            <person name="Cuomo C."/>
            <person name="Desiro A."/>
            <person name="Gervers K.A."/>
            <person name="Hundley H."/>
            <person name="Kuo A."/>
            <person name="LaButti K."/>
            <person name="Lang B.F."/>
            <person name="Lipzen A."/>
            <person name="O'Donnell K."/>
            <person name="Pangilinan J."/>
            <person name="Reynolds N."/>
            <person name="Sandor L."/>
            <person name="Smith M.E."/>
            <person name="Tsang A."/>
            <person name="Grigoriev I.V."/>
            <person name="Stajich J.E."/>
            <person name="Spatafora J.W."/>
        </authorList>
    </citation>
    <scope>NUCLEOTIDE SEQUENCE</scope>
    <source>
        <strain evidence="13">RSA 2281</strain>
    </source>
</reference>
<dbReference type="PANTHER" id="PTHR22883:SF43">
    <property type="entry name" value="PALMITOYLTRANSFERASE APP"/>
    <property type="match status" value="1"/>
</dbReference>
<evidence type="ECO:0000256" key="3">
    <source>
        <dbReference type="ARBA" id="ARBA00022692"/>
    </source>
</evidence>
<evidence type="ECO:0000256" key="5">
    <source>
        <dbReference type="ARBA" id="ARBA00023136"/>
    </source>
</evidence>
<comment type="similarity">
    <text evidence="9">Belongs to the DHHC palmitoyltransferase family. ERF2/ZDHHC9 subfamily.</text>
</comment>
<evidence type="ECO:0000256" key="11">
    <source>
        <dbReference type="RuleBase" id="RU079119"/>
    </source>
</evidence>
<keyword evidence="14" id="KW-1185">Reference proteome</keyword>
<feature type="transmembrane region" description="Helical" evidence="11">
    <location>
        <begin position="79"/>
        <end position="96"/>
    </location>
</feature>
<keyword evidence="7" id="KW-0449">Lipoprotein</keyword>
<comment type="subcellular location">
    <subcellularLocation>
        <location evidence="1">Endomembrane system</location>
        <topology evidence="1">Multi-pass membrane protein</topology>
    </subcellularLocation>
</comment>
<feature type="transmembrane region" description="Helical" evidence="11">
    <location>
        <begin position="196"/>
        <end position="215"/>
    </location>
</feature>
<accession>A0AAD5KQN5</accession>
<evidence type="ECO:0000313" key="13">
    <source>
        <dbReference type="EMBL" id="KAI9278224.1"/>
    </source>
</evidence>
<dbReference type="InterPro" id="IPR001594">
    <property type="entry name" value="Palmitoyltrfase_DHHC"/>
</dbReference>
<dbReference type="Pfam" id="PF01529">
    <property type="entry name" value="DHHC"/>
    <property type="match status" value="1"/>
</dbReference>
<protein>
    <recommendedName>
        <fullName evidence="11">Palmitoyltransferase</fullName>
        <ecNumber evidence="11">2.3.1.225</ecNumber>
    </recommendedName>
</protein>
<comment type="caution">
    <text evidence="13">The sequence shown here is derived from an EMBL/GenBank/DDBJ whole genome shotgun (WGS) entry which is preliminary data.</text>
</comment>
<evidence type="ECO:0000259" key="12">
    <source>
        <dbReference type="Pfam" id="PF01529"/>
    </source>
</evidence>
<dbReference type="GO" id="GO:0019706">
    <property type="term" value="F:protein-cysteine S-palmitoyltransferase activity"/>
    <property type="evidence" value="ECO:0007669"/>
    <property type="project" value="UniProtKB-EC"/>
</dbReference>
<reference evidence="13" key="2">
    <citation type="submission" date="2023-02" db="EMBL/GenBank/DDBJ databases">
        <authorList>
            <consortium name="DOE Joint Genome Institute"/>
            <person name="Mondo S.J."/>
            <person name="Chang Y."/>
            <person name="Wang Y."/>
            <person name="Ahrendt S."/>
            <person name="Andreopoulos W."/>
            <person name="Barry K."/>
            <person name="Beard J."/>
            <person name="Benny G.L."/>
            <person name="Blankenship S."/>
            <person name="Bonito G."/>
            <person name="Cuomo C."/>
            <person name="Desiro A."/>
            <person name="Gervers K.A."/>
            <person name="Hundley H."/>
            <person name="Kuo A."/>
            <person name="LaButti K."/>
            <person name="Lang B.F."/>
            <person name="Lipzen A."/>
            <person name="O'Donnell K."/>
            <person name="Pangilinan J."/>
            <person name="Reynolds N."/>
            <person name="Sandor L."/>
            <person name="Smith M.W."/>
            <person name="Tsang A."/>
            <person name="Grigoriev I.V."/>
            <person name="Stajich J.E."/>
            <person name="Spatafora J.W."/>
        </authorList>
    </citation>
    <scope>NUCLEOTIDE SEQUENCE</scope>
    <source>
        <strain evidence="13">RSA 2281</strain>
    </source>
</reference>
<keyword evidence="2 11" id="KW-0808">Transferase</keyword>
<evidence type="ECO:0000256" key="2">
    <source>
        <dbReference type="ARBA" id="ARBA00022679"/>
    </source>
</evidence>
<dbReference type="PANTHER" id="PTHR22883">
    <property type="entry name" value="ZINC FINGER DHHC DOMAIN CONTAINING PROTEIN"/>
    <property type="match status" value="1"/>
</dbReference>
<dbReference type="EMBL" id="JAIXMP010000001">
    <property type="protein sequence ID" value="KAI9278224.1"/>
    <property type="molecule type" value="Genomic_DNA"/>
</dbReference>
<proteinExistence type="inferred from homology"/>
<evidence type="ECO:0000256" key="10">
    <source>
        <dbReference type="ARBA" id="ARBA00048048"/>
    </source>
</evidence>
<organism evidence="13 14">
    <name type="scientific">Phascolomyces articulosus</name>
    <dbReference type="NCBI Taxonomy" id="60185"/>
    <lineage>
        <taxon>Eukaryota</taxon>
        <taxon>Fungi</taxon>
        <taxon>Fungi incertae sedis</taxon>
        <taxon>Mucoromycota</taxon>
        <taxon>Mucoromycotina</taxon>
        <taxon>Mucoromycetes</taxon>
        <taxon>Mucorales</taxon>
        <taxon>Lichtheimiaceae</taxon>
        <taxon>Phascolomyces</taxon>
    </lineage>
</organism>
<name>A0AAD5KQN5_9FUNG</name>
<keyword evidence="5 11" id="KW-0472">Membrane</keyword>
<keyword evidence="4 11" id="KW-1133">Transmembrane helix</keyword>
<evidence type="ECO:0000256" key="7">
    <source>
        <dbReference type="ARBA" id="ARBA00023288"/>
    </source>
</evidence>
<comment type="catalytic activity">
    <reaction evidence="10 11">
        <text>L-cysteinyl-[protein] + hexadecanoyl-CoA = S-hexadecanoyl-L-cysteinyl-[protein] + CoA</text>
        <dbReference type="Rhea" id="RHEA:36683"/>
        <dbReference type="Rhea" id="RHEA-COMP:10131"/>
        <dbReference type="Rhea" id="RHEA-COMP:11032"/>
        <dbReference type="ChEBI" id="CHEBI:29950"/>
        <dbReference type="ChEBI" id="CHEBI:57287"/>
        <dbReference type="ChEBI" id="CHEBI:57379"/>
        <dbReference type="ChEBI" id="CHEBI:74151"/>
        <dbReference type="EC" id="2.3.1.225"/>
    </reaction>
</comment>
<dbReference type="EC" id="2.3.1.225" evidence="11"/>
<gene>
    <name evidence="13" type="ORF">BDA99DRAFT_428702</name>
</gene>
<feature type="transmembrane region" description="Helical" evidence="11">
    <location>
        <begin position="47"/>
        <end position="73"/>
    </location>
</feature>
<evidence type="ECO:0000256" key="1">
    <source>
        <dbReference type="ARBA" id="ARBA00004127"/>
    </source>
</evidence>
<dbReference type="GO" id="GO:0005783">
    <property type="term" value="C:endoplasmic reticulum"/>
    <property type="evidence" value="ECO:0007669"/>
    <property type="project" value="TreeGrafter"/>
</dbReference>
<dbReference type="GO" id="GO:0006612">
    <property type="term" value="P:protein targeting to membrane"/>
    <property type="evidence" value="ECO:0007669"/>
    <property type="project" value="TreeGrafter"/>
</dbReference>
<feature type="domain" description="Palmitoyltransferase DHHC" evidence="12">
    <location>
        <begin position="150"/>
        <end position="207"/>
    </location>
</feature>
<sequence>MRFVDRTTSTIIENNTSRHTQLVRNYKQFPGQNKFFCGGRFMTSREYWAFILALILLIAPSVLFGIFTCPFIWEKVHPAIPIVFAYLFVLSLTSMIKTSWTDPGIIPRDLDPFPVLERYEDPGSPYSDSTWHHGIPIQKEVRIKDRSWTLRYCDTCRIYRPPRASHCRQCDNCVEVEDHHCIWLNNCIGVRNYRPFILAIVCIILLLMVGGLTLYHCSLILRGITTHEQLRASVMTKHSDLSANPYNKGNPVLNMTYVLCRPRPKSYLRRRKYSPAVN</sequence>
<dbReference type="AlphaFoldDB" id="A0AAD5KQN5"/>
<dbReference type="InterPro" id="IPR039859">
    <property type="entry name" value="PFA4/ZDH16/20/ERF2-like"/>
</dbReference>
<dbReference type="GO" id="GO:0005794">
    <property type="term" value="C:Golgi apparatus"/>
    <property type="evidence" value="ECO:0007669"/>
    <property type="project" value="TreeGrafter"/>
</dbReference>
<keyword evidence="8 11" id="KW-0012">Acyltransferase</keyword>
<comment type="domain">
    <text evidence="11">The DHHC domain is required for palmitoyltransferase activity.</text>
</comment>
<keyword evidence="3 11" id="KW-0812">Transmembrane</keyword>